<dbReference type="EMBL" id="LR215010">
    <property type="protein sequence ID" value="VEU68643.1"/>
    <property type="molecule type" value="Genomic_DNA"/>
</dbReference>
<dbReference type="AlphaFoldDB" id="A0A449AQ35"/>
<evidence type="ECO:0000313" key="1">
    <source>
        <dbReference type="EMBL" id="VEU68643.1"/>
    </source>
</evidence>
<evidence type="ECO:0000313" key="2">
    <source>
        <dbReference type="Proteomes" id="UP000290495"/>
    </source>
</evidence>
<gene>
    <name evidence="1" type="ORF">NCTC10146_00089</name>
</gene>
<proteinExistence type="predicted"/>
<name>A0A449AQ35_9BACT</name>
<accession>A0A449AQ35</accession>
<dbReference type="Proteomes" id="UP000290495">
    <property type="component" value="Chromosome"/>
</dbReference>
<reference evidence="1 2" key="1">
    <citation type="submission" date="2019-01" db="EMBL/GenBank/DDBJ databases">
        <authorList>
            <consortium name="Pathogen Informatics"/>
        </authorList>
    </citation>
    <scope>NUCLEOTIDE SEQUENCE [LARGE SCALE GENOMIC DNA]</scope>
    <source>
        <strain evidence="1 2">NCTC10146</strain>
    </source>
</reference>
<organism evidence="1 2">
    <name type="scientific">Mycoplasmopsis canis</name>
    <dbReference type="NCBI Taxonomy" id="29555"/>
    <lineage>
        <taxon>Bacteria</taxon>
        <taxon>Bacillati</taxon>
        <taxon>Mycoplasmatota</taxon>
        <taxon>Mycoplasmoidales</taxon>
        <taxon>Metamycoplasmataceae</taxon>
        <taxon>Mycoplasmopsis</taxon>
    </lineage>
</organism>
<protein>
    <submittedName>
        <fullName evidence="1">Uncharacterized protein</fullName>
    </submittedName>
</protein>
<sequence length="42" mass="4960">MKKSENSLMSSKELYEKFKPTTIEEVYEIVKNNTKNLIQPIL</sequence>